<reference evidence="5" key="1">
    <citation type="thesis" date="2020" institute="ProQuest LLC" country="789 East Eisenhower Parkway, Ann Arbor, MI, USA">
        <title>Comparative Genomics and Chromosome Evolution.</title>
        <authorList>
            <person name="Mudd A.B."/>
        </authorList>
    </citation>
    <scope>NUCLEOTIDE SEQUENCE</scope>
    <source>
        <strain evidence="5">237g6f4</strain>
        <tissue evidence="5">Blood</tissue>
    </source>
</reference>
<dbReference type="Proteomes" id="UP000824782">
    <property type="component" value="Unassembled WGS sequence"/>
</dbReference>
<keyword evidence="2" id="KW-0489">Methyltransferase</keyword>
<gene>
    <name evidence="5" type="ORF">GDO81_013639</name>
</gene>
<accession>A0AAV7B1S2</accession>
<dbReference type="Gene3D" id="3.40.50.150">
    <property type="entry name" value="Vaccinia Virus protein VP39"/>
    <property type="match status" value="1"/>
</dbReference>
<dbReference type="SUPFAM" id="SSF53335">
    <property type="entry name" value="S-adenosyl-L-methionine-dependent methyltransferases"/>
    <property type="match status" value="1"/>
</dbReference>
<dbReference type="Pfam" id="PF01234">
    <property type="entry name" value="NNMT_PNMT_TEMT"/>
    <property type="match status" value="1"/>
</dbReference>
<evidence type="ECO:0000256" key="3">
    <source>
        <dbReference type="ARBA" id="ARBA00022679"/>
    </source>
</evidence>
<evidence type="ECO:0000313" key="6">
    <source>
        <dbReference type="Proteomes" id="UP000824782"/>
    </source>
</evidence>
<dbReference type="AlphaFoldDB" id="A0AAV7B1S2"/>
<comment type="caution">
    <text evidence="5">The sequence shown here is derived from an EMBL/GenBank/DDBJ whole genome shotgun (WGS) entry which is preliminary data.</text>
</comment>
<dbReference type="PROSITE" id="PS51681">
    <property type="entry name" value="SAM_MT_NNMT_PNMT_TEMT"/>
    <property type="match status" value="1"/>
</dbReference>
<dbReference type="EMBL" id="WNYA01000006">
    <property type="protein sequence ID" value="KAG8567462.1"/>
    <property type="molecule type" value="Genomic_DNA"/>
</dbReference>
<organism evidence="5 6">
    <name type="scientific">Engystomops pustulosus</name>
    <name type="common">Tungara frog</name>
    <name type="synonym">Physalaemus pustulosus</name>
    <dbReference type="NCBI Taxonomy" id="76066"/>
    <lineage>
        <taxon>Eukaryota</taxon>
        <taxon>Metazoa</taxon>
        <taxon>Chordata</taxon>
        <taxon>Craniata</taxon>
        <taxon>Vertebrata</taxon>
        <taxon>Euteleostomi</taxon>
        <taxon>Amphibia</taxon>
        <taxon>Batrachia</taxon>
        <taxon>Anura</taxon>
        <taxon>Neobatrachia</taxon>
        <taxon>Hyloidea</taxon>
        <taxon>Leptodactylidae</taxon>
        <taxon>Leiuperinae</taxon>
        <taxon>Engystomops</taxon>
    </lineage>
</organism>
<sequence>MMDSPLRKRYHVHSFDSRQHLETYFSDNPEMVFEEDFLMFPIENLIETFKSGHIKGDILIDISIGSMIHHLYAACDFFNHIIVLKVRERCILELKRWVDTRTGAFQWGHAVKLHADIEGKW</sequence>
<dbReference type="InterPro" id="IPR029063">
    <property type="entry name" value="SAM-dependent_MTases_sf"/>
</dbReference>
<dbReference type="PANTHER" id="PTHR10867:SF44">
    <property type="entry name" value="NICOTINAMIDE N-METHYLTRANSFERASE ISOFORM X2"/>
    <property type="match status" value="1"/>
</dbReference>
<evidence type="ECO:0000313" key="5">
    <source>
        <dbReference type="EMBL" id="KAG8567462.1"/>
    </source>
</evidence>
<proteinExistence type="inferred from homology"/>
<protein>
    <submittedName>
        <fullName evidence="5">Uncharacterized protein</fullName>
    </submittedName>
</protein>
<evidence type="ECO:0000256" key="2">
    <source>
        <dbReference type="ARBA" id="ARBA00022603"/>
    </source>
</evidence>
<keyword evidence="3" id="KW-0808">Transferase</keyword>
<comment type="similarity">
    <text evidence="1">Belongs to the class I-like SAM-binding methyltransferase superfamily. NNMT/PNMT/TEMT family.</text>
</comment>
<name>A0AAV7B1S2_ENGPU</name>
<dbReference type="InterPro" id="IPR000940">
    <property type="entry name" value="NNMT_TEMT_trans"/>
</dbReference>
<dbReference type="GO" id="GO:0008170">
    <property type="term" value="F:N-methyltransferase activity"/>
    <property type="evidence" value="ECO:0007669"/>
    <property type="project" value="TreeGrafter"/>
</dbReference>
<dbReference type="GO" id="GO:0032259">
    <property type="term" value="P:methylation"/>
    <property type="evidence" value="ECO:0007669"/>
    <property type="project" value="UniProtKB-KW"/>
</dbReference>
<dbReference type="GO" id="GO:0005829">
    <property type="term" value="C:cytosol"/>
    <property type="evidence" value="ECO:0007669"/>
    <property type="project" value="TreeGrafter"/>
</dbReference>
<keyword evidence="6" id="KW-1185">Reference proteome</keyword>
<evidence type="ECO:0000256" key="1">
    <source>
        <dbReference type="ARBA" id="ARBA00007996"/>
    </source>
</evidence>
<evidence type="ECO:0000256" key="4">
    <source>
        <dbReference type="ARBA" id="ARBA00022691"/>
    </source>
</evidence>
<dbReference type="PANTHER" id="PTHR10867">
    <property type="entry name" value="NNMT/PNMT/TEMT FAMILY MEMBER"/>
    <property type="match status" value="1"/>
</dbReference>
<keyword evidence="4" id="KW-0949">S-adenosyl-L-methionine</keyword>